<reference evidence="2 3" key="1">
    <citation type="submission" date="2017-02" db="EMBL/GenBank/DDBJ databases">
        <title>Pseudoalteromonas ulvae TC14 Genome.</title>
        <authorList>
            <person name="Molmeret M."/>
        </authorList>
    </citation>
    <scope>NUCLEOTIDE SEQUENCE [LARGE SCALE GENOMIC DNA]</scope>
    <source>
        <strain evidence="2">TC14</strain>
    </source>
</reference>
<evidence type="ECO:0000313" key="2">
    <source>
        <dbReference type="EMBL" id="OUL56902.1"/>
    </source>
</evidence>
<dbReference type="InterPro" id="IPR014992">
    <property type="entry name" value="DUF1842"/>
</dbReference>
<gene>
    <name evidence="2" type="ORF">B1199_16175</name>
</gene>
<dbReference type="EMBL" id="MWPV01000005">
    <property type="protein sequence ID" value="OUL56902.1"/>
    <property type="molecule type" value="Genomic_DNA"/>
</dbReference>
<feature type="domain" description="DUF1842" evidence="1">
    <location>
        <begin position="31"/>
        <end position="130"/>
    </location>
</feature>
<sequence>MGTVNVQWGGCPLTYHVRANPKHANPFSVNELLLHVLVDISEQTLSGVGHLMGFGAHSTLNSSSFIYGDWCVSQELKATPILVVADGVFPQAVFSEQSCTERENLKLTLSLRDDWKTGFANIVYFEAGQWVEMNAANVTLSACGDVEQLNELCQQFPALKMIGH</sequence>
<dbReference type="OrthoDB" id="1491780at2"/>
<dbReference type="RefSeq" id="WP_086745157.1">
    <property type="nucleotide sequence ID" value="NZ_MWPV01000005.1"/>
</dbReference>
<dbReference type="Pfam" id="PF08896">
    <property type="entry name" value="DUF1842"/>
    <property type="match status" value="1"/>
</dbReference>
<accession>A0A244CMT0</accession>
<organism evidence="2 3">
    <name type="scientific">Pseudoalteromonas ulvae</name>
    <dbReference type="NCBI Taxonomy" id="107327"/>
    <lineage>
        <taxon>Bacteria</taxon>
        <taxon>Pseudomonadati</taxon>
        <taxon>Pseudomonadota</taxon>
        <taxon>Gammaproteobacteria</taxon>
        <taxon>Alteromonadales</taxon>
        <taxon>Pseudoalteromonadaceae</taxon>
        <taxon>Pseudoalteromonas</taxon>
    </lineage>
</organism>
<comment type="caution">
    <text evidence="2">The sequence shown here is derived from an EMBL/GenBank/DDBJ whole genome shotgun (WGS) entry which is preliminary data.</text>
</comment>
<dbReference type="Proteomes" id="UP000194841">
    <property type="component" value="Unassembled WGS sequence"/>
</dbReference>
<evidence type="ECO:0000313" key="3">
    <source>
        <dbReference type="Proteomes" id="UP000194841"/>
    </source>
</evidence>
<protein>
    <recommendedName>
        <fullName evidence="1">DUF1842 domain-containing protein</fullName>
    </recommendedName>
</protein>
<keyword evidence="3" id="KW-1185">Reference proteome</keyword>
<evidence type="ECO:0000259" key="1">
    <source>
        <dbReference type="Pfam" id="PF08896"/>
    </source>
</evidence>
<proteinExistence type="predicted"/>
<name>A0A244CMT0_PSEDV</name>
<dbReference type="AlphaFoldDB" id="A0A244CMT0"/>